<dbReference type="Pfam" id="PF14519">
    <property type="entry name" value="Macro_2"/>
    <property type="match status" value="1"/>
</dbReference>
<reference evidence="4" key="2">
    <citation type="submission" date="2015-01" db="EMBL/GenBank/DDBJ databases">
        <title>Evolutionary Origins and Diversification of the Mycorrhizal Mutualists.</title>
        <authorList>
            <consortium name="DOE Joint Genome Institute"/>
            <consortium name="Mycorrhizal Genomics Consortium"/>
            <person name="Kohler A."/>
            <person name="Kuo A."/>
            <person name="Nagy L.G."/>
            <person name="Floudas D."/>
            <person name="Copeland A."/>
            <person name="Barry K.W."/>
            <person name="Cichocki N."/>
            <person name="Veneault-Fourrey C."/>
            <person name="LaButti K."/>
            <person name="Lindquist E.A."/>
            <person name="Lipzen A."/>
            <person name="Lundell T."/>
            <person name="Morin E."/>
            <person name="Murat C."/>
            <person name="Riley R."/>
            <person name="Ohm R."/>
            <person name="Sun H."/>
            <person name="Tunlid A."/>
            <person name="Henrissat B."/>
            <person name="Grigoriev I.V."/>
            <person name="Hibbett D.S."/>
            <person name="Martin F."/>
        </authorList>
    </citation>
    <scope>NUCLEOTIDE SEQUENCE [LARGE SCALE GENOMIC DNA]</scope>
    <source>
        <strain evidence="4">MAFF 305830</strain>
    </source>
</reference>
<evidence type="ECO:0000256" key="1">
    <source>
        <dbReference type="SAM" id="MobiDB-lite"/>
    </source>
</evidence>
<sequence length="264" mass="29403">MASSAAPEPLTNITDGTSGHATGPTAHFIFIEPKPEGKKQAPLIEAWNRAISLYFTNTENPPFTVLEGTLQKLDAAVLECDCMVSPANSFGIMDGGYDDVLSNAFRGPANDYWALTNQAQEYIKREWNGYLPPGSCVIVPLPTELAGPNNPWKARFIAMLPTMRVPESMAWHRDIVYHCMWSLQVAIKNWNRNHPEGRPIERVLMTGLATGYGEIPAEKCAGQMVLAVHHFRQPVQERLRWAAIVPRENEIVDTINLDVNNGYC</sequence>
<feature type="compositionally biased region" description="Polar residues" evidence="1">
    <location>
        <begin position="11"/>
        <end position="20"/>
    </location>
</feature>
<feature type="domain" description="Macro-like" evidence="2">
    <location>
        <begin position="82"/>
        <end position="231"/>
    </location>
</feature>
<dbReference type="EMBL" id="KN824284">
    <property type="protein sequence ID" value="KIM30695.1"/>
    <property type="molecule type" value="Genomic_DNA"/>
</dbReference>
<dbReference type="InterPro" id="IPR028071">
    <property type="entry name" value="Macro-like_dom"/>
</dbReference>
<dbReference type="SUPFAM" id="SSF52949">
    <property type="entry name" value="Macro domain-like"/>
    <property type="match status" value="1"/>
</dbReference>
<name>A0A0C3B1I9_SERVB</name>
<dbReference type="HOGENOM" id="CLU_046550_6_0_1"/>
<dbReference type="Gene3D" id="3.40.220.10">
    <property type="entry name" value="Leucine Aminopeptidase, subunit E, domain 1"/>
    <property type="match status" value="1"/>
</dbReference>
<evidence type="ECO:0000313" key="4">
    <source>
        <dbReference type="Proteomes" id="UP000054097"/>
    </source>
</evidence>
<reference evidence="3 4" key="1">
    <citation type="submission" date="2014-04" db="EMBL/GenBank/DDBJ databases">
        <authorList>
            <consortium name="DOE Joint Genome Institute"/>
            <person name="Kuo A."/>
            <person name="Zuccaro A."/>
            <person name="Kohler A."/>
            <person name="Nagy L.G."/>
            <person name="Floudas D."/>
            <person name="Copeland A."/>
            <person name="Barry K.W."/>
            <person name="Cichocki N."/>
            <person name="Veneault-Fourrey C."/>
            <person name="LaButti K."/>
            <person name="Lindquist E.A."/>
            <person name="Lipzen A."/>
            <person name="Lundell T."/>
            <person name="Morin E."/>
            <person name="Murat C."/>
            <person name="Sun H."/>
            <person name="Tunlid A."/>
            <person name="Henrissat B."/>
            <person name="Grigoriev I.V."/>
            <person name="Hibbett D.S."/>
            <person name="Martin F."/>
            <person name="Nordberg H.P."/>
            <person name="Cantor M.N."/>
            <person name="Hua S.X."/>
        </authorList>
    </citation>
    <scope>NUCLEOTIDE SEQUENCE [LARGE SCALE GENOMIC DNA]</scope>
    <source>
        <strain evidence="3 4">MAFF 305830</strain>
    </source>
</reference>
<dbReference type="AlphaFoldDB" id="A0A0C3B1I9"/>
<dbReference type="STRING" id="933852.A0A0C3B1I9"/>
<accession>A0A0C3B1I9</accession>
<evidence type="ECO:0000259" key="2">
    <source>
        <dbReference type="Pfam" id="PF14519"/>
    </source>
</evidence>
<dbReference type="Proteomes" id="UP000054097">
    <property type="component" value="Unassembled WGS sequence"/>
</dbReference>
<proteinExistence type="predicted"/>
<gene>
    <name evidence="3" type="ORF">M408DRAFT_66006</name>
</gene>
<evidence type="ECO:0000313" key="3">
    <source>
        <dbReference type="EMBL" id="KIM30695.1"/>
    </source>
</evidence>
<keyword evidence="4" id="KW-1185">Reference proteome</keyword>
<dbReference type="InterPro" id="IPR043472">
    <property type="entry name" value="Macro_dom-like"/>
</dbReference>
<organism evidence="3 4">
    <name type="scientific">Serendipita vermifera MAFF 305830</name>
    <dbReference type="NCBI Taxonomy" id="933852"/>
    <lineage>
        <taxon>Eukaryota</taxon>
        <taxon>Fungi</taxon>
        <taxon>Dikarya</taxon>
        <taxon>Basidiomycota</taxon>
        <taxon>Agaricomycotina</taxon>
        <taxon>Agaricomycetes</taxon>
        <taxon>Sebacinales</taxon>
        <taxon>Serendipitaceae</taxon>
        <taxon>Serendipita</taxon>
    </lineage>
</organism>
<protein>
    <recommendedName>
        <fullName evidence="2">Macro-like domain-containing protein</fullName>
    </recommendedName>
</protein>
<feature type="region of interest" description="Disordered" evidence="1">
    <location>
        <begin position="1"/>
        <end position="21"/>
    </location>
</feature>
<dbReference type="OrthoDB" id="6082470at2759"/>